<proteinExistence type="predicted"/>
<protein>
    <submittedName>
        <fullName evidence="1">Uncharacterized protein</fullName>
    </submittedName>
</protein>
<accession>A0A873WLU9</accession>
<name>A0A873WLU9_9CAUD</name>
<dbReference type="KEGG" id="vg:62680418"/>
<sequence>MAIAISPLMVESFQQFEIGDYPYGNWTYPDNEVGNRWRPEKLINHPADKFIFNWTTPQGTRVGESRSYYHTWVRSGPINFESTIRPSVGTPFGYNSDTAFNVQEFAGGNYGDRNPLGVSIVPCPTRPGRKRLSLPGNKMPGRYSHTTTVNEIDANSLTIGFRFGVDSFSSDIVGCLSFVVRFPKRSLSSTVNSEWCVIVGRDNAQPSTPQGSNYGFFNMITGSHQPWATFGCGRVIQVTSATGEIGWEQTLPDSLPWAFFGHPRNAYASNVSIPNPNVAGPQGQFYKFEFDRDYHIELRIEPGSSVIDRCYVTAWVDGELVANGVISYGTSDTVNGLSAVQMPNAGYYRSHNRGFAISHSVANRNGVKLTPELFESLGKILISDIVYGAQSKASNNVFGPSTRVWGEMPNTDVDVQFKNNTGEGTNASVVGTPLSSSAVDPNRELHGVPGTSDTYKTEGSSMPDFAGSVQYIMSTALVRTEGASVDAEATIECGENMGSTTIQPSTSNRYVRLDGINNPNAPMSPAAAAELTYGVKIEGS</sequence>
<dbReference type="Proteomes" id="UP000663201">
    <property type="component" value="Segment"/>
</dbReference>
<evidence type="ECO:0000313" key="2">
    <source>
        <dbReference type="Proteomes" id="UP000663201"/>
    </source>
</evidence>
<keyword evidence="2" id="KW-1185">Reference proteome</keyword>
<reference evidence="1" key="1">
    <citation type="submission" date="2020-10" db="EMBL/GenBank/DDBJ databases">
        <authorList>
            <person name="Ben Porat S."/>
            <person name="Alkalay-Oren S."/>
            <person name="Coppenhagen-Glazer S."/>
            <person name="Hazan R."/>
        </authorList>
    </citation>
    <scope>NUCLEOTIDE SEQUENCE</scope>
</reference>
<organism evidence="1 2">
    <name type="scientific">Providencia phage Kokobel1</name>
    <dbReference type="NCBI Taxonomy" id="2783540"/>
    <lineage>
        <taxon>Viruses</taxon>
        <taxon>Duplodnaviria</taxon>
        <taxon>Heunggongvirae</taxon>
        <taxon>Uroviricota</taxon>
        <taxon>Caudoviricetes</taxon>
        <taxon>Casjensviridae</taxon>
        <taxon>Kokobelvirus</taxon>
        <taxon>Kokobelvirus kokobel1</taxon>
    </lineage>
</organism>
<dbReference type="GeneID" id="62680418"/>
<evidence type="ECO:0000313" key="1">
    <source>
        <dbReference type="EMBL" id="QPB11439.1"/>
    </source>
</evidence>
<dbReference type="EMBL" id="MW145139">
    <property type="protein sequence ID" value="QPB11439.1"/>
    <property type="molecule type" value="Genomic_DNA"/>
</dbReference>
<dbReference type="RefSeq" id="YP_009997903.1">
    <property type="nucleotide sequence ID" value="NC_052979.1"/>
</dbReference>